<feature type="compositionally biased region" description="Basic and acidic residues" evidence="1">
    <location>
        <begin position="184"/>
        <end position="198"/>
    </location>
</feature>
<feature type="region of interest" description="Disordered" evidence="1">
    <location>
        <begin position="183"/>
        <end position="211"/>
    </location>
</feature>
<dbReference type="Gene3D" id="1.10.287.950">
    <property type="entry name" value="Methyl-accepting chemotaxis protein"/>
    <property type="match status" value="1"/>
</dbReference>
<evidence type="ECO:0008006" key="4">
    <source>
        <dbReference type="Google" id="ProtNLM"/>
    </source>
</evidence>
<name>A0A8H2WQV0_9AGAM</name>
<protein>
    <recommendedName>
        <fullName evidence="4">Laminin domain protein</fullName>
    </recommendedName>
</protein>
<evidence type="ECO:0000313" key="2">
    <source>
        <dbReference type="EMBL" id="CAE6400541.1"/>
    </source>
</evidence>
<accession>A0A8H2WQV0</accession>
<gene>
    <name evidence="2" type="ORF">RDB_LOCUS6936</name>
</gene>
<dbReference type="Proteomes" id="UP000663841">
    <property type="component" value="Unassembled WGS sequence"/>
</dbReference>
<organism evidence="2 3">
    <name type="scientific">Rhizoctonia solani</name>
    <dbReference type="NCBI Taxonomy" id="456999"/>
    <lineage>
        <taxon>Eukaryota</taxon>
        <taxon>Fungi</taxon>
        <taxon>Dikarya</taxon>
        <taxon>Basidiomycota</taxon>
        <taxon>Agaricomycotina</taxon>
        <taxon>Agaricomycetes</taxon>
        <taxon>Cantharellales</taxon>
        <taxon>Ceratobasidiaceae</taxon>
        <taxon>Rhizoctonia</taxon>
    </lineage>
</organism>
<evidence type="ECO:0000313" key="3">
    <source>
        <dbReference type="Proteomes" id="UP000663841"/>
    </source>
</evidence>
<dbReference type="SUPFAM" id="SSF58104">
    <property type="entry name" value="Methyl-accepting chemotaxis protein (MCP) signaling domain"/>
    <property type="match status" value="1"/>
</dbReference>
<reference evidence="2" key="1">
    <citation type="submission" date="2021-01" db="EMBL/GenBank/DDBJ databases">
        <authorList>
            <person name="Kaushik A."/>
        </authorList>
    </citation>
    <scope>NUCLEOTIDE SEQUENCE</scope>
    <source>
        <strain evidence="2">AG3-T5</strain>
    </source>
</reference>
<proteinExistence type="predicted"/>
<dbReference type="EMBL" id="CAJMWW010000017">
    <property type="protein sequence ID" value="CAE6400541.1"/>
    <property type="molecule type" value="Genomic_DNA"/>
</dbReference>
<dbReference type="AlphaFoldDB" id="A0A8H2WQV0"/>
<sequence length="465" mass="52483">MTDQPGWYPPGQVCYPPELPTYLKNVYNLKPIIGAPSNEELIRIHDVVYAANRVSSVPGMHGPGLLMKLSDHLFSAQMARYRNRYSLVTFPSDATYTPLALPSHISVSLEPISGSPSDEEMIKAQDAVQSYQGLRRYPSMFDAHVNMELSQHLFDIQMARHMRCAGKSHPRLVPQVTEIFECPSRSEEQDPSITEERSPATNNAGTGMNAVGEPRVQLTTGIYVRELMEWSNKLTERLNQLLERSNELAECNNKASDPLAERFNQVFERFTQFVKQIRQPDEQSNSLVESFNQLFERFDQLVENPSQPAQRANELAERSNQLADRANQLAEQSSKHTERMGDVLKNVNKVLVGIQHAIVRSGKSNTVYAVDCLVNEQGQTPLEGLGKPFKWNQVHSARDPAHHLPIRVNGGFQDSYLYNVWLGPYLRLHGIGEKMRESATSSILKEGKEKEAREMLSDYLSSCLG</sequence>
<evidence type="ECO:0000256" key="1">
    <source>
        <dbReference type="SAM" id="MobiDB-lite"/>
    </source>
</evidence>
<comment type="caution">
    <text evidence="2">The sequence shown here is derived from an EMBL/GenBank/DDBJ whole genome shotgun (WGS) entry which is preliminary data.</text>
</comment>